<dbReference type="RefSeq" id="WP_209658861.1">
    <property type="nucleotide sequence ID" value="NZ_JAGGLI010000003.1"/>
</dbReference>
<accession>A0ABS4KGZ1</accession>
<dbReference type="GO" id="GO:0004788">
    <property type="term" value="F:thiamine diphosphokinase activity"/>
    <property type="evidence" value="ECO:0007669"/>
    <property type="project" value="UniProtKB-EC"/>
</dbReference>
<dbReference type="Proteomes" id="UP001314903">
    <property type="component" value="Unassembled WGS sequence"/>
</dbReference>
<keyword evidence="2" id="KW-0547">Nucleotide-binding</keyword>
<evidence type="ECO:0000256" key="1">
    <source>
        <dbReference type="ARBA" id="ARBA00022679"/>
    </source>
</evidence>
<dbReference type="NCBIfam" id="TIGR01378">
    <property type="entry name" value="thi_PPkinase"/>
    <property type="match status" value="1"/>
</dbReference>
<sequence length="214" mass="23864">MENTACIFANGQFNDIDFYKELALSCSLSIGVDGGCNSLYDMEISPDYIVGDMDSIKDEVLLYFKNKGKHVLLHPKEKNQTDTEIAIDFAKEKGFTKMILLGAFGDRIDHMLGNIGLLFYARDNLVDLTILDEKNKMYLLKEGINELRVEPEETLSFIAFGGEVSGITLEGFKYPLNNYTLKVGSSRCISNVVVSKSPRVIAKKGILIAIESRD</sequence>
<evidence type="ECO:0000313" key="7">
    <source>
        <dbReference type="EMBL" id="MBP2026625.1"/>
    </source>
</evidence>
<evidence type="ECO:0000256" key="3">
    <source>
        <dbReference type="ARBA" id="ARBA00022777"/>
    </source>
</evidence>
<feature type="domain" description="Thiamin pyrophosphokinase thiamin-binding" evidence="6">
    <location>
        <begin position="143"/>
        <end position="208"/>
    </location>
</feature>
<keyword evidence="4" id="KW-0067">ATP-binding</keyword>
<dbReference type="Pfam" id="PF04265">
    <property type="entry name" value="TPK_B1_binding"/>
    <property type="match status" value="1"/>
</dbReference>
<comment type="caution">
    <text evidence="7">The sequence shown here is derived from an EMBL/GenBank/DDBJ whole genome shotgun (WGS) entry which is preliminary data.</text>
</comment>
<dbReference type="SUPFAM" id="SSF63999">
    <property type="entry name" value="Thiamin pyrophosphokinase, catalytic domain"/>
    <property type="match status" value="1"/>
</dbReference>
<dbReference type="SUPFAM" id="SSF63862">
    <property type="entry name" value="Thiamin pyrophosphokinase, substrate-binding domain"/>
    <property type="match status" value="1"/>
</dbReference>
<name>A0ABS4KGZ1_9FIRM</name>
<dbReference type="InterPro" id="IPR007373">
    <property type="entry name" value="Thiamin_PyroPKinase_B1-bd"/>
</dbReference>
<keyword evidence="3" id="KW-0418">Kinase</keyword>
<dbReference type="CDD" id="cd07995">
    <property type="entry name" value="TPK"/>
    <property type="match status" value="1"/>
</dbReference>
<keyword evidence="8" id="KW-1185">Reference proteome</keyword>
<dbReference type="InterPro" id="IPR036371">
    <property type="entry name" value="TPK_B1-bd_sf"/>
</dbReference>
<dbReference type="EMBL" id="JAGGLI010000003">
    <property type="protein sequence ID" value="MBP2026625.1"/>
    <property type="molecule type" value="Genomic_DNA"/>
</dbReference>
<dbReference type="InterPro" id="IPR006282">
    <property type="entry name" value="Thi_PPkinase"/>
</dbReference>
<dbReference type="InterPro" id="IPR036759">
    <property type="entry name" value="TPK_catalytic_sf"/>
</dbReference>
<evidence type="ECO:0000313" key="8">
    <source>
        <dbReference type="Proteomes" id="UP001314903"/>
    </source>
</evidence>
<dbReference type="SMART" id="SM00983">
    <property type="entry name" value="TPK_B1_binding"/>
    <property type="match status" value="1"/>
</dbReference>
<proteinExistence type="predicted"/>
<evidence type="ECO:0000256" key="2">
    <source>
        <dbReference type="ARBA" id="ARBA00022741"/>
    </source>
</evidence>
<protein>
    <recommendedName>
        <fullName evidence="5">Thiamine diphosphokinase</fullName>
        <ecNumber evidence="5">2.7.6.2</ecNumber>
    </recommendedName>
</protein>
<dbReference type="PANTHER" id="PTHR41299:SF1">
    <property type="entry name" value="THIAMINE PYROPHOSPHOKINASE"/>
    <property type="match status" value="1"/>
</dbReference>
<evidence type="ECO:0000256" key="4">
    <source>
        <dbReference type="ARBA" id="ARBA00022840"/>
    </source>
</evidence>
<dbReference type="PANTHER" id="PTHR41299">
    <property type="entry name" value="THIAMINE PYROPHOSPHOKINASE"/>
    <property type="match status" value="1"/>
</dbReference>
<dbReference type="Gene3D" id="3.40.50.10240">
    <property type="entry name" value="Thiamin pyrophosphokinase, catalytic domain"/>
    <property type="match status" value="1"/>
</dbReference>
<gene>
    <name evidence="7" type="ORF">J2Z35_000414</name>
</gene>
<dbReference type="Pfam" id="PF04263">
    <property type="entry name" value="TPK_catalytic"/>
    <property type="match status" value="1"/>
</dbReference>
<organism evidence="7 8">
    <name type="scientific">Acetoanaerobium pronyense</name>
    <dbReference type="NCBI Taxonomy" id="1482736"/>
    <lineage>
        <taxon>Bacteria</taxon>
        <taxon>Bacillati</taxon>
        <taxon>Bacillota</taxon>
        <taxon>Clostridia</taxon>
        <taxon>Peptostreptococcales</taxon>
        <taxon>Filifactoraceae</taxon>
        <taxon>Acetoanaerobium</taxon>
    </lineage>
</organism>
<reference evidence="7 8" key="1">
    <citation type="submission" date="2021-03" db="EMBL/GenBank/DDBJ databases">
        <title>Genomic Encyclopedia of Type Strains, Phase IV (KMG-IV): sequencing the most valuable type-strain genomes for metagenomic binning, comparative biology and taxonomic classification.</title>
        <authorList>
            <person name="Goeker M."/>
        </authorList>
    </citation>
    <scope>NUCLEOTIDE SEQUENCE [LARGE SCALE GENOMIC DNA]</scope>
    <source>
        <strain evidence="7 8">DSM 27512</strain>
    </source>
</reference>
<keyword evidence="1 7" id="KW-0808">Transferase</keyword>
<dbReference type="InterPro" id="IPR007371">
    <property type="entry name" value="TPK_catalytic"/>
</dbReference>
<dbReference type="EC" id="2.7.6.2" evidence="5"/>
<dbReference type="InterPro" id="IPR053149">
    <property type="entry name" value="TPK"/>
</dbReference>
<evidence type="ECO:0000256" key="5">
    <source>
        <dbReference type="NCBIfam" id="TIGR01378"/>
    </source>
</evidence>
<evidence type="ECO:0000259" key="6">
    <source>
        <dbReference type="SMART" id="SM00983"/>
    </source>
</evidence>